<evidence type="ECO:0000313" key="1">
    <source>
        <dbReference type="EMBL" id="GBP80274.1"/>
    </source>
</evidence>
<sequence>MEYFVSDLKGSKESLVNLISDIVDTEVAANKTEINIPFILPSPNEIGNLKKRSARSVSKSKLRLMMELKMAIGTPYLNDATPSSLGSFDSLTSTLILYGNQRLMMELEGGIGTP</sequence>
<protein>
    <submittedName>
        <fullName evidence="1">Uncharacterized protein</fullName>
    </submittedName>
</protein>
<keyword evidence="2" id="KW-1185">Reference proteome</keyword>
<gene>
    <name evidence="1" type="ORF">EVAR_90693_1</name>
</gene>
<name>A0A4C1YZP3_EUMVA</name>
<accession>A0A4C1YZP3</accession>
<dbReference type="Proteomes" id="UP000299102">
    <property type="component" value="Unassembled WGS sequence"/>
</dbReference>
<dbReference type="AlphaFoldDB" id="A0A4C1YZP3"/>
<evidence type="ECO:0000313" key="2">
    <source>
        <dbReference type="Proteomes" id="UP000299102"/>
    </source>
</evidence>
<proteinExistence type="predicted"/>
<comment type="caution">
    <text evidence="1">The sequence shown here is derived from an EMBL/GenBank/DDBJ whole genome shotgun (WGS) entry which is preliminary data.</text>
</comment>
<dbReference type="EMBL" id="BGZK01001454">
    <property type="protein sequence ID" value="GBP80274.1"/>
    <property type="molecule type" value="Genomic_DNA"/>
</dbReference>
<organism evidence="1 2">
    <name type="scientific">Eumeta variegata</name>
    <name type="common">Bagworm moth</name>
    <name type="synonym">Eumeta japonica</name>
    <dbReference type="NCBI Taxonomy" id="151549"/>
    <lineage>
        <taxon>Eukaryota</taxon>
        <taxon>Metazoa</taxon>
        <taxon>Ecdysozoa</taxon>
        <taxon>Arthropoda</taxon>
        <taxon>Hexapoda</taxon>
        <taxon>Insecta</taxon>
        <taxon>Pterygota</taxon>
        <taxon>Neoptera</taxon>
        <taxon>Endopterygota</taxon>
        <taxon>Lepidoptera</taxon>
        <taxon>Glossata</taxon>
        <taxon>Ditrysia</taxon>
        <taxon>Tineoidea</taxon>
        <taxon>Psychidae</taxon>
        <taxon>Oiketicinae</taxon>
        <taxon>Eumeta</taxon>
    </lineage>
</organism>
<reference evidence="1 2" key="1">
    <citation type="journal article" date="2019" name="Commun. Biol.">
        <title>The bagworm genome reveals a unique fibroin gene that provides high tensile strength.</title>
        <authorList>
            <person name="Kono N."/>
            <person name="Nakamura H."/>
            <person name="Ohtoshi R."/>
            <person name="Tomita M."/>
            <person name="Numata K."/>
            <person name="Arakawa K."/>
        </authorList>
    </citation>
    <scope>NUCLEOTIDE SEQUENCE [LARGE SCALE GENOMIC DNA]</scope>
</reference>